<dbReference type="Proteomes" id="UP000030686">
    <property type="component" value="Unassembled WGS sequence"/>
</dbReference>
<name>W6QSW8_PENRF</name>
<sequence>MSSKLPPRRTRADHNAEEWWALLEIPKTEKEWEDAASNPYIPPTSAKSETEKSKGKEPAKTTDKPQKAPDPRHGKRIRDLHVREMKGCLSASKIGLPEYLTGRIIWHKAKISDLSIDENQSKPLTDVQKGLGFEKAAREFAAKYQTKNTEFKRYYKHIKKYGSSLRDDERRCTGEYAFDLRDVGEVAMQKESRFFLRPQSEQGDMDMDRNDQESDRPAKKQKKSDEDGRLILYADGQLVNPQNRNDIHCIVEVKSNLLRSKTGYENFLRQMGWEMLFWIANCHKLNLMKKPVYLVIARFEQPWLDYISGEDPEDNQPGDSFLHLYLAGPLSVYNHKHVKLFGKFVVTFTKQQLLDIPP</sequence>
<feature type="compositionally biased region" description="Basic and acidic residues" evidence="1">
    <location>
        <begin position="206"/>
        <end position="225"/>
    </location>
</feature>
<dbReference type="STRING" id="1365484.W6QSW8"/>
<dbReference type="EMBL" id="HG792020">
    <property type="protein sequence ID" value="CDM37194.1"/>
    <property type="molecule type" value="Genomic_DNA"/>
</dbReference>
<proteinExistence type="predicted"/>
<organism evidence="2 3">
    <name type="scientific">Penicillium roqueforti (strain FM164)</name>
    <dbReference type="NCBI Taxonomy" id="1365484"/>
    <lineage>
        <taxon>Eukaryota</taxon>
        <taxon>Fungi</taxon>
        <taxon>Dikarya</taxon>
        <taxon>Ascomycota</taxon>
        <taxon>Pezizomycotina</taxon>
        <taxon>Eurotiomycetes</taxon>
        <taxon>Eurotiomycetidae</taxon>
        <taxon>Eurotiales</taxon>
        <taxon>Aspergillaceae</taxon>
        <taxon>Penicillium</taxon>
    </lineage>
</organism>
<feature type="compositionally biased region" description="Basic and acidic residues" evidence="1">
    <location>
        <begin position="48"/>
        <end position="77"/>
    </location>
</feature>
<evidence type="ECO:0000313" key="3">
    <source>
        <dbReference type="Proteomes" id="UP000030686"/>
    </source>
</evidence>
<reference evidence="2" key="1">
    <citation type="journal article" date="2014" name="Nat. Commun.">
        <title>Multiple recent horizontal transfers of a large genomic region in cheese making fungi.</title>
        <authorList>
            <person name="Cheeseman K."/>
            <person name="Ropars J."/>
            <person name="Renault P."/>
            <person name="Dupont J."/>
            <person name="Gouzy J."/>
            <person name="Branca A."/>
            <person name="Abraham A.L."/>
            <person name="Ceppi M."/>
            <person name="Conseiller E."/>
            <person name="Debuchy R."/>
            <person name="Malagnac F."/>
            <person name="Goarin A."/>
            <person name="Silar P."/>
            <person name="Lacoste S."/>
            <person name="Sallet E."/>
            <person name="Bensimon A."/>
            <person name="Giraud T."/>
            <person name="Brygoo Y."/>
        </authorList>
    </citation>
    <scope>NUCLEOTIDE SEQUENCE [LARGE SCALE GENOMIC DNA]</scope>
    <source>
        <strain evidence="2">FM164</strain>
    </source>
</reference>
<dbReference type="OrthoDB" id="10472433at2759"/>
<accession>W6QSW8</accession>
<feature type="region of interest" description="Disordered" evidence="1">
    <location>
        <begin position="31"/>
        <end position="77"/>
    </location>
</feature>
<evidence type="ECO:0000313" key="2">
    <source>
        <dbReference type="EMBL" id="CDM37194.1"/>
    </source>
</evidence>
<protein>
    <submittedName>
        <fullName evidence="2">Uncharacterized protein</fullName>
    </submittedName>
</protein>
<gene>
    <name evidence="2" type="ORF">PROQFM164_S06g000155</name>
</gene>
<feature type="region of interest" description="Disordered" evidence="1">
    <location>
        <begin position="198"/>
        <end position="225"/>
    </location>
</feature>
<dbReference type="AlphaFoldDB" id="W6QSW8"/>
<keyword evidence="3" id="KW-1185">Reference proteome</keyword>
<evidence type="ECO:0000256" key="1">
    <source>
        <dbReference type="SAM" id="MobiDB-lite"/>
    </source>
</evidence>